<comment type="caution">
    <text evidence="2">The sequence shown here is derived from an EMBL/GenBank/DDBJ whole genome shotgun (WGS) entry which is preliminary data.</text>
</comment>
<dbReference type="PANTHER" id="PTHR43245">
    <property type="entry name" value="BIFUNCTIONAL POLYMYXIN RESISTANCE PROTEIN ARNA"/>
    <property type="match status" value="1"/>
</dbReference>
<name>A0A644ZPW8_9ZZZZ</name>
<organism evidence="2">
    <name type="scientific">bioreactor metagenome</name>
    <dbReference type="NCBI Taxonomy" id="1076179"/>
    <lineage>
        <taxon>unclassified sequences</taxon>
        <taxon>metagenomes</taxon>
        <taxon>ecological metagenomes</taxon>
    </lineage>
</organism>
<dbReference type="Pfam" id="PF01370">
    <property type="entry name" value="Epimerase"/>
    <property type="match status" value="1"/>
</dbReference>
<feature type="domain" description="NAD-dependent epimerase/dehydratase" evidence="1">
    <location>
        <begin position="6"/>
        <end position="225"/>
    </location>
</feature>
<dbReference type="InterPro" id="IPR050177">
    <property type="entry name" value="Lipid_A_modif_metabolic_enz"/>
</dbReference>
<dbReference type="Gene3D" id="3.40.50.720">
    <property type="entry name" value="NAD(P)-binding Rossmann-like Domain"/>
    <property type="match status" value="1"/>
</dbReference>
<protein>
    <recommendedName>
        <fullName evidence="1">NAD-dependent epimerase/dehydratase domain-containing protein</fullName>
    </recommendedName>
</protein>
<dbReference type="SUPFAM" id="SSF51735">
    <property type="entry name" value="NAD(P)-binding Rossmann-fold domains"/>
    <property type="match status" value="1"/>
</dbReference>
<sequence>MEQKRILITGASGFIGSRAVDKALELGYETWAGIRSSSSKVYLQDERIKFIDLDYGDKKRLKGQLREFIGKNGRFDYIVHCAGITKAIRKSEFDKVNFEQVRNFADALVETNAVPDLFVFMSSLGAIGVGDEINYTPLSCNLTPNPNTAYGKSKLKAENYLKALPGFPYIILRPTGVYGPRDKDYLILMRAVKNGMDVGAGFKKQILTFIYIDDLVKIIFDCMEKNIYRREYYVADGDIYTDTEFNSIVQLALQKKHVFRIKVPLWIVKPASFISEKIFALLGKTTTFNTDKYKIMKQRNWSCDITPLQRDLGFKPDYRLKEGVEETVKWYREKGWL</sequence>
<reference evidence="2" key="1">
    <citation type="submission" date="2019-08" db="EMBL/GenBank/DDBJ databases">
        <authorList>
            <person name="Kucharzyk K."/>
            <person name="Murdoch R.W."/>
            <person name="Higgins S."/>
            <person name="Loffler F."/>
        </authorList>
    </citation>
    <scope>NUCLEOTIDE SEQUENCE</scope>
</reference>
<evidence type="ECO:0000259" key="1">
    <source>
        <dbReference type="Pfam" id="PF01370"/>
    </source>
</evidence>
<dbReference type="InterPro" id="IPR001509">
    <property type="entry name" value="Epimerase_deHydtase"/>
</dbReference>
<dbReference type="PANTHER" id="PTHR43245:SF58">
    <property type="entry name" value="BLL5923 PROTEIN"/>
    <property type="match status" value="1"/>
</dbReference>
<gene>
    <name evidence="2" type="ORF">SDC9_86308</name>
</gene>
<dbReference type="InterPro" id="IPR036291">
    <property type="entry name" value="NAD(P)-bd_dom_sf"/>
</dbReference>
<dbReference type="EMBL" id="VSSQ01008730">
    <property type="protein sequence ID" value="MPM39674.1"/>
    <property type="molecule type" value="Genomic_DNA"/>
</dbReference>
<accession>A0A644ZPW8</accession>
<evidence type="ECO:0000313" key="2">
    <source>
        <dbReference type="EMBL" id="MPM39674.1"/>
    </source>
</evidence>
<proteinExistence type="predicted"/>
<dbReference type="AlphaFoldDB" id="A0A644ZPW8"/>